<dbReference type="Gramene" id="AET4Gv20419300.18">
    <property type="protein sequence ID" value="AET4Gv20419300.18"/>
    <property type="gene ID" value="AET4Gv20419300"/>
</dbReference>
<evidence type="ECO:0000313" key="3">
    <source>
        <dbReference type="Proteomes" id="UP000015105"/>
    </source>
</evidence>
<evidence type="ECO:0000256" key="1">
    <source>
        <dbReference type="SAM" id="MobiDB-lite"/>
    </source>
</evidence>
<accession>A0A453I2J1</accession>
<reference evidence="2" key="5">
    <citation type="journal article" date="2021" name="G3 (Bethesda)">
        <title>Aegilops tauschii genome assembly Aet v5.0 features greater sequence contiguity and improved annotation.</title>
        <authorList>
            <person name="Wang L."/>
            <person name="Zhu T."/>
            <person name="Rodriguez J.C."/>
            <person name="Deal K.R."/>
            <person name="Dubcovsky J."/>
            <person name="McGuire P.E."/>
            <person name="Lux T."/>
            <person name="Spannagl M."/>
            <person name="Mayer K.F.X."/>
            <person name="Baldrich P."/>
            <person name="Meyers B.C."/>
            <person name="Huo N."/>
            <person name="Gu Y.Q."/>
            <person name="Zhou H."/>
            <person name="Devos K.M."/>
            <person name="Bennetzen J.L."/>
            <person name="Unver T."/>
            <person name="Budak H."/>
            <person name="Gulick P.J."/>
            <person name="Galiba G."/>
            <person name="Kalapos B."/>
            <person name="Nelson D.R."/>
            <person name="Li P."/>
            <person name="You F.M."/>
            <person name="Luo M.C."/>
            <person name="Dvorak J."/>
        </authorList>
    </citation>
    <scope>NUCLEOTIDE SEQUENCE [LARGE SCALE GENOMIC DNA]</scope>
    <source>
        <strain evidence="2">cv. AL8/78</strain>
    </source>
</reference>
<feature type="compositionally biased region" description="Low complexity" evidence="1">
    <location>
        <begin position="8"/>
        <end position="25"/>
    </location>
</feature>
<reference evidence="2" key="4">
    <citation type="submission" date="2019-03" db="UniProtKB">
        <authorList>
            <consortium name="EnsemblPlants"/>
        </authorList>
    </citation>
    <scope>IDENTIFICATION</scope>
</reference>
<reference evidence="3" key="2">
    <citation type="journal article" date="2017" name="Nat. Plants">
        <title>The Aegilops tauschii genome reveals multiple impacts of transposons.</title>
        <authorList>
            <person name="Zhao G."/>
            <person name="Zou C."/>
            <person name="Li K."/>
            <person name="Wang K."/>
            <person name="Li T."/>
            <person name="Gao L."/>
            <person name="Zhang X."/>
            <person name="Wang H."/>
            <person name="Yang Z."/>
            <person name="Liu X."/>
            <person name="Jiang W."/>
            <person name="Mao L."/>
            <person name="Kong X."/>
            <person name="Jiao Y."/>
            <person name="Jia J."/>
        </authorList>
    </citation>
    <scope>NUCLEOTIDE SEQUENCE [LARGE SCALE GENOMIC DNA]</scope>
    <source>
        <strain evidence="3">cv. AL8/78</strain>
    </source>
</reference>
<dbReference type="EnsemblPlants" id="AET4Gv20419300.18">
    <property type="protein sequence ID" value="AET4Gv20419300.18"/>
    <property type="gene ID" value="AET4Gv20419300"/>
</dbReference>
<sequence>RFASCTQSPSTSTSPSPRRFFSLSSDGPAGEFHHPPAQ</sequence>
<organism evidence="2 3">
    <name type="scientific">Aegilops tauschii subsp. strangulata</name>
    <name type="common">Goatgrass</name>
    <dbReference type="NCBI Taxonomy" id="200361"/>
    <lineage>
        <taxon>Eukaryota</taxon>
        <taxon>Viridiplantae</taxon>
        <taxon>Streptophyta</taxon>
        <taxon>Embryophyta</taxon>
        <taxon>Tracheophyta</taxon>
        <taxon>Spermatophyta</taxon>
        <taxon>Magnoliopsida</taxon>
        <taxon>Liliopsida</taxon>
        <taxon>Poales</taxon>
        <taxon>Poaceae</taxon>
        <taxon>BOP clade</taxon>
        <taxon>Pooideae</taxon>
        <taxon>Triticodae</taxon>
        <taxon>Triticeae</taxon>
        <taxon>Triticinae</taxon>
        <taxon>Aegilops</taxon>
    </lineage>
</organism>
<name>A0A453I2J1_AEGTS</name>
<proteinExistence type="predicted"/>
<evidence type="ECO:0000313" key="2">
    <source>
        <dbReference type="EnsemblPlants" id="AET4Gv20419300.18"/>
    </source>
</evidence>
<feature type="region of interest" description="Disordered" evidence="1">
    <location>
        <begin position="1"/>
        <end position="38"/>
    </location>
</feature>
<dbReference type="Proteomes" id="UP000015105">
    <property type="component" value="Chromosome 4D"/>
</dbReference>
<reference evidence="3" key="1">
    <citation type="journal article" date="2014" name="Science">
        <title>Ancient hybridizations among the ancestral genomes of bread wheat.</title>
        <authorList>
            <consortium name="International Wheat Genome Sequencing Consortium,"/>
            <person name="Marcussen T."/>
            <person name="Sandve S.R."/>
            <person name="Heier L."/>
            <person name="Spannagl M."/>
            <person name="Pfeifer M."/>
            <person name="Jakobsen K.S."/>
            <person name="Wulff B.B."/>
            <person name="Steuernagel B."/>
            <person name="Mayer K.F."/>
            <person name="Olsen O.A."/>
        </authorList>
    </citation>
    <scope>NUCLEOTIDE SEQUENCE [LARGE SCALE GENOMIC DNA]</scope>
    <source>
        <strain evidence="3">cv. AL8/78</strain>
    </source>
</reference>
<dbReference type="AlphaFoldDB" id="A0A453I2J1"/>
<protein>
    <submittedName>
        <fullName evidence="2">Uncharacterized protein</fullName>
    </submittedName>
</protein>
<keyword evidence="3" id="KW-1185">Reference proteome</keyword>
<reference evidence="2" key="3">
    <citation type="journal article" date="2017" name="Nature">
        <title>Genome sequence of the progenitor of the wheat D genome Aegilops tauschii.</title>
        <authorList>
            <person name="Luo M.C."/>
            <person name="Gu Y.Q."/>
            <person name="Puiu D."/>
            <person name="Wang H."/>
            <person name="Twardziok S.O."/>
            <person name="Deal K.R."/>
            <person name="Huo N."/>
            <person name="Zhu T."/>
            <person name="Wang L."/>
            <person name="Wang Y."/>
            <person name="McGuire P.E."/>
            <person name="Liu S."/>
            <person name="Long H."/>
            <person name="Ramasamy R.K."/>
            <person name="Rodriguez J.C."/>
            <person name="Van S.L."/>
            <person name="Yuan L."/>
            <person name="Wang Z."/>
            <person name="Xia Z."/>
            <person name="Xiao L."/>
            <person name="Anderson O.D."/>
            <person name="Ouyang S."/>
            <person name="Liang Y."/>
            <person name="Zimin A.V."/>
            <person name="Pertea G."/>
            <person name="Qi P."/>
            <person name="Bennetzen J.L."/>
            <person name="Dai X."/>
            <person name="Dawson M.W."/>
            <person name="Muller H.G."/>
            <person name="Kugler K."/>
            <person name="Rivarola-Duarte L."/>
            <person name="Spannagl M."/>
            <person name="Mayer K.F.X."/>
            <person name="Lu F.H."/>
            <person name="Bevan M.W."/>
            <person name="Leroy P."/>
            <person name="Li P."/>
            <person name="You F.M."/>
            <person name="Sun Q."/>
            <person name="Liu Z."/>
            <person name="Lyons E."/>
            <person name="Wicker T."/>
            <person name="Salzberg S.L."/>
            <person name="Devos K.M."/>
            <person name="Dvorak J."/>
        </authorList>
    </citation>
    <scope>NUCLEOTIDE SEQUENCE [LARGE SCALE GENOMIC DNA]</scope>
    <source>
        <strain evidence="2">cv. AL8/78</strain>
    </source>
</reference>